<keyword evidence="3" id="KW-0812">Transmembrane</keyword>
<protein>
    <recommendedName>
        <fullName evidence="6">Proton pump-interactor 1</fullName>
    </recommendedName>
</protein>
<gene>
    <name evidence="4" type="ORF">QYE76_006315</name>
</gene>
<feature type="compositionally biased region" description="Polar residues" evidence="2">
    <location>
        <begin position="285"/>
        <end position="298"/>
    </location>
</feature>
<evidence type="ECO:0000256" key="1">
    <source>
        <dbReference type="SAM" id="Coils"/>
    </source>
</evidence>
<feature type="region of interest" description="Disordered" evidence="2">
    <location>
        <begin position="1244"/>
        <end position="1287"/>
    </location>
</feature>
<accession>A0AAD8RUN4</accession>
<feature type="compositionally biased region" description="Basic and acidic residues" evidence="2">
    <location>
        <begin position="918"/>
        <end position="933"/>
    </location>
</feature>
<evidence type="ECO:0000256" key="3">
    <source>
        <dbReference type="SAM" id="Phobius"/>
    </source>
</evidence>
<feature type="compositionally biased region" description="Low complexity" evidence="2">
    <location>
        <begin position="7"/>
        <end position="25"/>
    </location>
</feature>
<feature type="region of interest" description="Disordered" evidence="2">
    <location>
        <begin position="1418"/>
        <end position="1494"/>
    </location>
</feature>
<dbReference type="PANTHER" id="PTHR48454:SF1">
    <property type="entry name" value="PROTON PUMP-INTERACTOR 1"/>
    <property type="match status" value="1"/>
</dbReference>
<feature type="region of interest" description="Disordered" evidence="2">
    <location>
        <begin position="1"/>
        <end position="353"/>
    </location>
</feature>
<feature type="region of interest" description="Disordered" evidence="2">
    <location>
        <begin position="918"/>
        <end position="940"/>
    </location>
</feature>
<feature type="region of interest" description="Disordered" evidence="2">
    <location>
        <begin position="1374"/>
        <end position="1401"/>
    </location>
</feature>
<feature type="compositionally biased region" description="Basic and acidic residues" evidence="2">
    <location>
        <begin position="1336"/>
        <end position="1359"/>
    </location>
</feature>
<feature type="region of interest" description="Disordered" evidence="2">
    <location>
        <begin position="1304"/>
        <end position="1359"/>
    </location>
</feature>
<organism evidence="4 5">
    <name type="scientific">Lolium multiflorum</name>
    <name type="common">Italian ryegrass</name>
    <name type="synonym">Lolium perenne subsp. multiflorum</name>
    <dbReference type="NCBI Taxonomy" id="4521"/>
    <lineage>
        <taxon>Eukaryota</taxon>
        <taxon>Viridiplantae</taxon>
        <taxon>Streptophyta</taxon>
        <taxon>Embryophyta</taxon>
        <taxon>Tracheophyta</taxon>
        <taxon>Spermatophyta</taxon>
        <taxon>Magnoliopsida</taxon>
        <taxon>Liliopsida</taxon>
        <taxon>Poales</taxon>
        <taxon>Poaceae</taxon>
        <taxon>BOP clade</taxon>
        <taxon>Pooideae</taxon>
        <taxon>Poodae</taxon>
        <taxon>Poeae</taxon>
        <taxon>Poeae Chloroplast Group 2 (Poeae type)</taxon>
        <taxon>Loliodinae</taxon>
        <taxon>Loliinae</taxon>
        <taxon>Lolium</taxon>
    </lineage>
</organism>
<dbReference type="Proteomes" id="UP001231189">
    <property type="component" value="Unassembled WGS sequence"/>
</dbReference>
<keyword evidence="3" id="KW-0472">Membrane</keyword>
<feature type="compositionally biased region" description="Basic and acidic residues" evidence="2">
    <location>
        <begin position="48"/>
        <end position="59"/>
    </location>
</feature>
<keyword evidence="1" id="KW-0175">Coiled coil</keyword>
<feature type="region of interest" description="Disordered" evidence="2">
    <location>
        <begin position="385"/>
        <end position="437"/>
    </location>
</feature>
<keyword evidence="5" id="KW-1185">Reference proteome</keyword>
<feature type="transmembrane region" description="Helical" evidence="3">
    <location>
        <begin position="1503"/>
        <end position="1521"/>
    </location>
</feature>
<evidence type="ECO:0000313" key="5">
    <source>
        <dbReference type="Proteomes" id="UP001231189"/>
    </source>
</evidence>
<sequence>MTTACNGAGEAPKAELAAAKAAAGERPAEEREGVGGPFVIVNGDSDGLSDRCSDKADSRSDEDDLPPPNAAPDAGAGGDHGADDGGESGAPDATTVGLPSSNGHGGPAAVESEDDVGEGKAEGGDNSEDGLLREQGEELGGEEAPAELGTDHADDGADSASPAVDSVVTGKEVEEETSAPSDVAAPEEQQNGADASLESSSPDDTRTQAESDPIVLGKELEKESSAPSDVAAPEEQQDGASASLESSSPDDTPTQAESDPIVLGKEVEKDTSAPSDVAAPEEQQDGASASLESSSPDDTPTEAESDPIVSESDPIVLESEGSGEQSKEEEIDAEIKELGTDGSGVSEVNGQHDAGVSADSCVTATEPVIHLNEGKHQQSAVTELVEQDGSNGHAHAEPIADSCTSAPESDIDGGLEQQSDALEAEPEVSDGSNCGAYKGPVEEEVAANGLGCAEDTLNTSAELETAVDEGEGEVASGVVETEAVIGKDSEGDLHDGQVVAVTSDEEAKPPAEEGISEAIPAESGVCVITGNVREPVVQDDELVKNDVSSGILHSEQSEPDQVVELNGGQEVQVEVAADDGNTPVSDVKAVIVEMNTSDSVQTQDLGSALEDRSVPPHENSIGEVEEEVNEHACPDDAHLALNDYSSVQTGKQGQFELPGAGVADKADNVVLEAEPRNGVETEVVDVVRLDVPAASTVHNEPRSIDFINNASLDTELETSDHVQAMECSSQEVSSTTVDQVISGVTEEHGTAVADDAELRCKQGDASLEVSSEASVDQGEPVAFGDNKAVVVDEVKPSSATGNESDVVREASDICQTGESHDLAADYQSNSDQPEIFDASATCEELVSPIEGPRLSDETLEPGVKAPCSAQEMGSSDVTCKDVENINACNISSQEVETKCLEVLEPSSIDGVVVPVEHKNDDKNAQKGKEKIAEDSTDSPMDLDKSHKGYIKFIGPPNLFHIVKVPRFAGDDVWARVQEAQVHLDRLTQERDALNVRRKNQKAIVDGYKDKFNAARQEESEARAAFVDKRNGLDSARSVIGKLNQANSIEEIDELIARKERTMEHETISLKQEKLFIKEINELKTQRKQVCSNLGSKAEISEAFHQKDHIHEQHKTLKKEADLLSKNLKSLEENRKKIQISYEDEKAVLGKIIDELNAANVIRQQAYKNWSALRTEPTKKNKYFRMYMTDRDEVSKFTDKDKLEAYCNNQVKNFMEMWNKDDDFRRMYVEANKFSTLKRLETHDGRLLGPGEDRPVIPRNNFNRRPNNPSQLTASSPNMPIATSKEAPEKSAAVVVPVEEDSFPVLPPNQIHKQVKSKTAGSSSQKEITTAPVSEVEDVKHIEKEKARRPAEELELTKKADEELARKDKEIEEQRAAERERIVSEQKAKAKEAAERKKRQAQKAQERIEFRLLKEAEEREKRKEQKIHKIVTVPAGLAGGNGEGSSAATGTPDTESNSSENARDSKVPQQAPPRRNTNRAVKQINKLEPMPDPLKNKFRKKTQHYVFIGVAVALAVVALILAGRSLNLPGLNFLGS</sequence>
<proteinExistence type="predicted"/>
<feature type="compositionally biased region" description="Polar residues" evidence="2">
    <location>
        <begin position="1443"/>
        <end position="1459"/>
    </location>
</feature>
<feature type="compositionally biased region" description="Polar residues" evidence="2">
    <location>
        <begin position="188"/>
        <end position="202"/>
    </location>
</feature>
<feature type="compositionally biased region" description="Basic and acidic residues" evidence="2">
    <location>
        <begin position="325"/>
        <end position="339"/>
    </location>
</feature>
<feature type="coiled-coil region" evidence="1">
    <location>
        <begin position="1113"/>
        <end position="1147"/>
    </location>
</feature>
<reference evidence="4" key="1">
    <citation type="submission" date="2023-07" db="EMBL/GenBank/DDBJ databases">
        <title>A chromosome-level genome assembly of Lolium multiflorum.</title>
        <authorList>
            <person name="Chen Y."/>
            <person name="Copetti D."/>
            <person name="Kolliker R."/>
            <person name="Studer B."/>
        </authorList>
    </citation>
    <scope>NUCLEOTIDE SEQUENCE</scope>
    <source>
        <strain evidence="4">02402/16</strain>
        <tissue evidence="4">Leaf</tissue>
    </source>
</reference>
<feature type="compositionally biased region" description="Basic and acidic residues" evidence="2">
    <location>
        <begin position="1374"/>
        <end position="1394"/>
    </location>
</feature>
<name>A0AAD8RUN4_LOLMU</name>
<feature type="compositionally biased region" description="Polar residues" evidence="2">
    <location>
        <begin position="238"/>
        <end position="257"/>
    </location>
</feature>
<keyword evidence="3" id="KW-1133">Transmembrane helix</keyword>
<feature type="compositionally biased region" description="Polar residues" evidence="2">
    <location>
        <begin position="1316"/>
        <end position="1331"/>
    </location>
</feature>
<evidence type="ECO:0000256" key="2">
    <source>
        <dbReference type="SAM" id="MobiDB-lite"/>
    </source>
</evidence>
<feature type="compositionally biased region" description="Low complexity" evidence="2">
    <location>
        <begin position="1256"/>
        <end position="1268"/>
    </location>
</feature>
<dbReference type="PANTHER" id="PTHR48454">
    <property type="entry name" value="PUTATIVE RNA-BINDING DOMAIN-CONTAINING PROTEIN-RELATED"/>
    <property type="match status" value="1"/>
</dbReference>
<dbReference type="EMBL" id="JAUUTY010000005">
    <property type="protein sequence ID" value="KAK1632000.1"/>
    <property type="molecule type" value="Genomic_DNA"/>
</dbReference>
<feature type="coiled-coil region" evidence="1">
    <location>
        <begin position="976"/>
        <end position="1003"/>
    </location>
</feature>
<evidence type="ECO:0008006" key="6">
    <source>
        <dbReference type="Google" id="ProtNLM"/>
    </source>
</evidence>
<evidence type="ECO:0000313" key="4">
    <source>
        <dbReference type="EMBL" id="KAK1632000.1"/>
    </source>
</evidence>
<comment type="caution">
    <text evidence="4">The sequence shown here is derived from an EMBL/GenBank/DDBJ whole genome shotgun (WGS) entry which is preliminary data.</text>
</comment>
<feature type="compositionally biased region" description="Basic and acidic residues" evidence="2">
    <location>
        <begin position="1244"/>
        <end position="1255"/>
    </location>
</feature>